<dbReference type="AlphaFoldDB" id="A0AAN0J2G4"/>
<proteinExistence type="predicted"/>
<organism evidence="1 2">
    <name type="scientific">Amphimedon queenslandica</name>
    <name type="common">Sponge</name>
    <dbReference type="NCBI Taxonomy" id="400682"/>
    <lineage>
        <taxon>Eukaryota</taxon>
        <taxon>Metazoa</taxon>
        <taxon>Porifera</taxon>
        <taxon>Demospongiae</taxon>
        <taxon>Heteroscleromorpha</taxon>
        <taxon>Haplosclerida</taxon>
        <taxon>Niphatidae</taxon>
        <taxon>Amphimedon</taxon>
    </lineage>
</organism>
<reference evidence="1" key="2">
    <citation type="submission" date="2024-06" db="UniProtKB">
        <authorList>
            <consortium name="EnsemblMetazoa"/>
        </authorList>
    </citation>
    <scope>IDENTIFICATION</scope>
</reference>
<dbReference type="GeneID" id="100637707"/>
<protein>
    <submittedName>
        <fullName evidence="1">Uncharacterized protein</fullName>
    </submittedName>
</protein>
<dbReference type="RefSeq" id="XP_019850923.1">
    <property type="nucleotide sequence ID" value="XM_019995364.1"/>
</dbReference>
<dbReference type="PANTHER" id="PTHR31912:SF34">
    <property type="entry name" value="NOTOCHORD-RELATED PROTEIN"/>
    <property type="match status" value="1"/>
</dbReference>
<dbReference type="Proteomes" id="UP000007879">
    <property type="component" value="Unassembled WGS sequence"/>
</dbReference>
<accession>A0AAN0J2G4</accession>
<dbReference type="KEGG" id="aqu:100637707"/>
<keyword evidence="2" id="KW-1185">Reference proteome</keyword>
<evidence type="ECO:0000313" key="2">
    <source>
        <dbReference type="Proteomes" id="UP000007879"/>
    </source>
</evidence>
<sequence>MKLKQKYKLSQVALNAVTDEVTDLVQSKLISLEQKLHNVLGGVLTNEQLSSINDILKQQDLTNPFGGLRNAYQQEAYFTTYLDYQKPVRRELGGETDKQDVVYDIPFLKSLQLLLKHDILRNKVLQGHERADGLLGDFCDGSLFKMHPLFSADKTALQIQLYYDDVEICNPLGSRAKKHKLALFYFTIGNIPPKYRSPLANIHLLCVTKSVTLQKYGAHKVLQPIMNKIKKLEEDGISIKTDDCVHHFYGTISVFQGDNLGSQFIGGYKSLASAHRKCRHCLSVSDDMQSKFLAHEFKERNRSTHEYHIRALKTNSATHEHISKSFGINEDSVLHKSTYFHITEGLVPDIMHDVLEGCLPYVVKEMLKVFISHKFISLSLLEKIISKFPYGITDKANKPSVISSTTLKNKDHNLKQTATEMWCLARLLPIMIGNHIPKDNPYWLHFLALLEIVDYLFAPIISTECLDHMRILIRDHHSAFKELYPECNLIPKMHYMVHYPDWIQRCGPLSHLWCMRLEAKHNYFKDLAHRIKCFKNVLKTLSEHYQHSFCYNLSSNNFFDTMNSVGPCQQKHVASLQWRDALCFLIEEECAEITSVSWIIADGHKYKRGQVIIIDCTHLMPNFGIITDIVVCEVDNIYIILQKLETLYYNYHYHSYSVAHTDPVHFTDALDPWHRK</sequence>
<dbReference type="PANTHER" id="PTHR31912">
    <property type="entry name" value="IP13529P"/>
    <property type="match status" value="1"/>
</dbReference>
<name>A0AAN0J2G4_AMPQE</name>
<dbReference type="EnsemblMetazoa" id="XM_019995364.1">
    <property type="protein sequence ID" value="XP_019850923.1"/>
    <property type="gene ID" value="LOC100637707"/>
</dbReference>
<evidence type="ECO:0000313" key="1">
    <source>
        <dbReference type="EnsemblMetazoa" id="XP_019850923.1"/>
    </source>
</evidence>
<reference evidence="2" key="1">
    <citation type="journal article" date="2010" name="Nature">
        <title>The Amphimedon queenslandica genome and the evolution of animal complexity.</title>
        <authorList>
            <person name="Srivastava M."/>
            <person name="Simakov O."/>
            <person name="Chapman J."/>
            <person name="Fahey B."/>
            <person name="Gauthier M.E."/>
            <person name="Mitros T."/>
            <person name="Richards G.S."/>
            <person name="Conaco C."/>
            <person name="Dacre M."/>
            <person name="Hellsten U."/>
            <person name="Larroux C."/>
            <person name="Putnam N.H."/>
            <person name="Stanke M."/>
            <person name="Adamska M."/>
            <person name="Darling A."/>
            <person name="Degnan S.M."/>
            <person name="Oakley T.H."/>
            <person name="Plachetzki D.C."/>
            <person name="Zhai Y."/>
            <person name="Adamski M."/>
            <person name="Calcino A."/>
            <person name="Cummins S.F."/>
            <person name="Goodstein D.M."/>
            <person name="Harris C."/>
            <person name="Jackson D.J."/>
            <person name="Leys S.P."/>
            <person name="Shu S."/>
            <person name="Woodcroft B.J."/>
            <person name="Vervoort M."/>
            <person name="Kosik K.S."/>
            <person name="Manning G."/>
            <person name="Degnan B.M."/>
            <person name="Rokhsar D.S."/>
        </authorList>
    </citation>
    <scope>NUCLEOTIDE SEQUENCE [LARGE SCALE GENOMIC DNA]</scope>
</reference>